<dbReference type="InterPro" id="IPR015860">
    <property type="entry name" value="ABC_transpr_TagH-like"/>
</dbReference>
<keyword evidence="7" id="KW-1185">Reference proteome</keyword>
<dbReference type="GO" id="GO:0016887">
    <property type="term" value="F:ATP hydrolysis activity"/>
    <property type="evidence" value="ECO:0007669"/>
    <property type="project" value="InterPro"/>
</dbReference>
<dbReference type="Pfam" id="PF00005">
    <property type="entry name" value="ABC_tran"/>
    <property type="match status" value="1"/>
</dbReference>
<dbReference type="InterPro" id="IPR027417">
    <property type="entry name" value="P-loop_NTPase"/>
</dbReference>
<reference evidence="6" key="1">
    <citation type="submission" date="2021-08" db="EMBL/GenBank/DDBJ databases">
        <title>Genome of a novel bacterium of the phylum Verrucomicrobia, Oleiharenicola sp. KSB-15.</title>
        <authorList>
            <person name="Chung J.-H."/>
            <person name="Ahn J.-H."/>
            <person name="Yoon Y."/>
            <person name="Kim D.-Y."/>
            <person name="An S.-H."/>
            <person name="Park I."/>
            <person name="Yeon J."/>
        </authorList>
    </citation>
    <scope>NUCLEOTIDE SEQUENCE</scope>
    <source>
        <strain evidence="6">KSB-15</strain>
    </source>
</reference>
<dbReference type="InterPro" id="IPR050683">
    <property type="entry name" value="Bact_Polysacc_Export_ATP-bd"/>
</dbReference>
<dbReference type="GO" id="GO:0016020">
    <property type="term" value="C:membrane"/>
    <property type="evidence" value="ECO:0007669"/>
    <property type="project" value="InterPro"/>
</dbReference>
<comment type="similarity">
    <text evidence="1">Belongs to the ABC transporter superfamily.</text>
</comment>
<proteinExistence type="inferred from homology"/>
<dbReference type="InterPro" id="IPR003439">
    <property type="entry name" value="ABC_transporter-like_ATP-bd"/>
</dbReference>
<dbReference type="KEGG" id="ole:K0B96_06990"/>
<dbReference type="EMBL" id="CP080507">
    <property type="protein sequence ID" value="QYM80350.1"/>
    <property type="molecule type" value="Genomic_DNA"/>
</dbReference>
<dbReference type="AlphaFoldDB" id="A0A8F9XIF6"/>
<dbReference type="Proteomes" id="UP000825051">
    <property type="component" value="Chromosome"/>
</dbReference>
<evidence type="ECO:0000313" key="6">
    <source>
        <dbReference type="EMBL" id="QYM80350.1"/>
    </source>
</evidence>
<keyword evidence="4 6" id="KW-0067">ATP-binding</keyword>
<dbReference type="PROSITE" id="PS50893">
    <property type="entry name" value="ABC_TRANSPORTER_2"/>
    <property type="match status" value="1"/>
</dbReference>
<evidence type="ECO:0000256" key="3">
    <source>
        <dbReference type="ARBA" id="ARBA00022741"/>
    </source>
</evidence>
<sequence>MSALPEPIISVNHVSKRYQLGKIGMTSFRDEIQRWWERRRSARNGTKPTDFWALRDVSFDVAHGEVVGLIGRNGAGKSTMLKLLSRITEPSSGEIHLRGRVASLLEVGTGFHPELSGRENIFLNGAVLGMTKAEIHRKFDEIVEFSEIGKFIDTPVKRYSSGMYVRLAFAVAAHLEPEILIIDEVLSVGDVAFQRKCLGKVQDISRHSNRTVLFVSHNMNAIETICSSCVWLRGGQLVAQGKNVREIVRNYIADQSQRREPMWTNSGKSWHNDWFQLHRVYVTDSRGALLTHPARNDEPVTVVIEGEVLKSDPSLQIGYALYNGDGDVLYWSTNLDQPEAEWVQLERGPCRLTSTIPARFVNEGEYRLDLLLRLYRRAWICEPGGRSPNIHFEIRGGLSESPCWIERRPGCVAPILPWDVRTGVEAFA</sequence>
<dbReference type="PANTHER" id="PTHR46743:SF2">
    <property type="entry name" value="TEICHOIC ACIDS EXPORT ATP-BINDING PROTEIN TAGH"/>
    <property type="match status" value="1"/>
</dbReference>
<feature type="domain" description="ABC transporter" evidence="5">
    <location>
        <begin position="37"/>
        <end position="259"/>
    </location>
</feature>
<dbReference type="GO" id="GO:0005524">
    <property type="term" value="F:ATP binding"/>
    <property type="evidence" value="ECO:0007669"/>
    <property type="project" value="UniProtKB-KW"/>
</dbReference>
<evidence type="ECO:0000256" key="2">
    <source>
        <dbReference type="ARBA" id="ARBA00022448"/>
    </source>
</evidence>
<accession>A0A8F9XIF6</accession>
<dbReference type="Gene3D" id="3.40.50.300">
    <property type="entry name" value="P-loop containing nucleotide triphosphate hydrolases"/>
    <property type="match status" value="1"/>
</dbReference>
<dbReference type="SMART" id="SM00382">
    <property type="entry name" value="AAA"/>
    <property type="match status" value="1"/>
</dbReference>
<evidence type="ECO:0000313" key="7">
    <source>
        <dbReference type="Proteomes" id="UP000825051"/>
    </source>
</evidence>
<dbReference type="RefSeq" id="WP_220165405.1">
    <property type="nucleotide sequence ID" value="NZ_CP080507.1"/>
</dbReference>
<dbReference type="PANTHER" id="PTHR46743">
    <property type="entry name" value="TEICHOIC ACIDS EXPORT ATP-BINDING PROTEIN TAGH"/>
    <property type="match status" value="1"/>
</dbReference>
<organism evidence="6 7">
    <name type="scientific">Horticoccus luteus</name>
    <dbReference type="NCBI Taxonomy" id="2862869"/>
    <lineage>
        <taxon>Bacteria</taxon>
        <taxon>Pseudomonadati</taxon>
        <taxon>Verrucomicrobiota</taxon>
        <taxon>Opitutia</taxon>
        <taxon>Opitutales</taxon>
        <taxon>Opitutaceae</taxon>
        <taxon>Horticoccus</taxon>
    </lineage>
</organism>
<gene>
    <name evidence="6" type="ORF">K0B96_06990</name>
</gene>
<dbReference type="SUPFAM" id="SSF52540">
    <property type="entry name" value="P-loop containing nucleoside triphosphate hydrolases"/>
    <property type="match status" value="1"/>
</dbReference>
<evidence type="ECO:0000256" key="4">
    <source>
        <dbReference type="ARBA" id="ARBA00022840"/>
    </source>
</evidence>
<keyword evidence="2" id="KW-0813">Transport</keyword>
<name>A0A8F9XIF6_9BACT</name>
<dbReference type="GO" id="GO:0140359">
    <property type="term" value="F:ABC-type transporter activity"/>
    <property type="evidence" value="ECO:0007669"/>
    <property type="project" value="InterPro"/>
</dbReference>
<protein>
    <submittedName>
        <fullName evidence="6">ATP-binding cassette domain-containing protein</fullName>
    </submittedName>
</protein>
<dbReference type="InterPro" id="IPR003593">
    <property type="entry name" value="AAA+_ATPase"/>
</dbReference>
<dbReference type="CDD" id="cd03220">
    <property type="entry name" value="ABC_KpsT_Wzt"/>
    <property type="match status" value="1"/>
</dbReference>
<evidence type="ECO:0000256" key="1">
    <source>
        <dbReference type="ARBA" id="ARBA00005417"/>
    </source>
</evidence>
<keyword evidence="3" id="KW-0547">Nucleotide-binding</keyword>
<evidence type="ECO:0000259" key="5">
    <source>
        <dbReference type="PROSITE" id="PS50893"/>
    </source>
</evidence>